<dbReference type="Gene3D" id="2.60.120.290">
    <property type="entry name" value="Spermadhesin, CUB domain"/>
    <property type="match status" value="5"/>
</dbReference>
<dbReference type="PROSITE" id="PS51220">
    <property type="entry name" value="NIDO"/>
    <property type="match status" value="1"/>
</dbReference>
<feature type="disulfide bond" evidence="13">
    <location>
        <begin position="60"/>
        <end position="124"/>
    </location>
</feature>
<accession>A0AAU9WVX1</accession>
<dbReference type="GO" id="GO:0007160">
    <property type="term" value="P:cell-matrix adhesion"/>
    <property type="evidence" value="ECO:0007669"/>
    <property type="project" value="InterPro"/>
</dbReference>
<dbReference type="PROSITE" id="PS50026">
    <property type="entry name" value="EGF_3"/>
    <property type="match status" value="3"/>
</dbReference>
<dbReference type="InterPro" id="IPR026823">
    <property type="entry name" value="cEGF"/>
</dbReference>
<dbReference type="InterPro" id="IPR000859">
    <property type="entry name" value="CUB_dom"/>
</dbReference>
<evidence type="ECO:0000256" key="12">
    <source>
        <dbReference type="PROSITE-ProRule" id="PRU00076"/>
    </source>
</evidence>
<keyword evidence="25" id="KW-1185">Reference proteome</keyword>
<dbReference type="SUPFAM" id="SSF49854">
    <property type="entry name" value="Spermadhesin, CUB domain"/>
    <property type="match status" value="5"/>
</dbReference>
<dbReference type="PROSITE" id="PS01186">
    <property type="entry name" value="EGF_2"/>
    <property type="match status" value="3"/>
</dbReference>
<feature type="domain" description="CUB" evidence="17">
    <location>
        <begin position="1762"/>
        <end position="1894"/>
    </location>
</feature>
<dbReference type="SMART" id="SM00202">
    <property type="entry name" value="SR"/>
    <property type="match status" value="1"/>
</dbReference>
<dbReference type="GO" id="GO:0016020">
    <property type="term" value="C:membrane"/>
    <property type="evidence" value="ECO:0007669"/>
    <property type="project" value="UniProtKB-SubCell"/>
</dbReference>
<feature type="domain" description="EGF-like" evidence="18">
    <location>
        <begin position="3466"/>
        <end position="3512"/>
    </location>
</feature>
<dbReference type="InterPro" id="IPR009030">
    <property type="entry name" value="Growth_fac_rcpt_cys_sf"/>
</dbReference>
<evidence type="ECO:0000256" key="5">
    <source>
        <dbReference type="ARBA" id="ARBA00022692"/>
    </source>
</evidence>
<feature type="disulfide bond" evidence="13">
    <location>
        <begin position="104"/>
        <end position="114"/>
    </location>
</feature>
<dbReference type="InterPro" id="IPR003961">
    <property type="entry name" value="FN3_dom"/>
</dbReference>
<dbReference type="InterPro" id="IPR035914">
    <property type="entry name" value="Sperma_CUB_dom_sf"/>
</dbReference>
<dbReference type="Proteomes" id="UP001159428">
    <property type="component" value="Unassembled WGS sequence"/>
</dbReference>
<dbReference type="SUPFAM" id="SSF57196">
    <property type="entry name" value="EGF/Laminin"/>
    <property type="match status" value="2"/>
</dbReference>
<reference evidence="24 25" key="1">
    <citation type="submission" date="2022-05" db="EMBL/GenBank/DDBJ databases">
        <authorList>
            <consortium name="Genoscope - CEA"/>
            <person name="William W."/>
        </authorList>
    </citation>
    <scope>NUCLEOTIDE SEQUENCE [LARGE SCALE GENOMIC DNA]</scope>
</reference>
<dbReference type="SMART" id="SM00042">
    <property type="entry name" value="CUB"/>
    <property type="match status" value="4"/>
</dbReference>
<dbReference type="InterPro" id="IPR036116">
    <property type="entry name" value="FN3_sf"/>
</dbReference>
<feature type="domain" description="CUB" evidence="17">
    <location>
        <begin position="2104"/>
        <end position="2213"/>
    </location>
</feature>
<feature type="domain" description="CUB" evidence="17">
    <location>
        <begin position="1122"/>
        <end position="1235"/>
    </location>
</feature>
<evidence type="ECO:0000256" key="11">
    <source>
        <dbReference type="ARBA" id="ARBA00023180"/>
    </source>
</evidence>
<feature type="signal peptide" evidence="16">
    <location>
        <begin position="1"/>
        <end position="28"/>
    </location>
</feature>
<evidence type="ECO:0000313" key="25">
    <source>
        <dbReference type="Proteomes" id="UP001159428"/>
    </source>
</evidence>
<proteinExistence type="predicted"/>
<feature type="chain" id="PRO_5043583511" evidence="16">
    <location>
        <begin position="29"/>
        <end position="3969"/>
    </location>
</feature>
<dbReference type="PROSITE" id="PS01187">
    <property type="entry name" value="EGF_CA"/>
    <property type="match status" value="1"/>
</dbReference>
<feature type="domain" description="CUB" evidence="17">
    <location>
        <begin position="460"/>
        <end position="582"/>
    </location>
</feature>
<feature type="domain" description="Fibronectin type-III" evidence="20">
    <location>
        <begin position="1341"/>
        <end position="1437"/>
    </location>
</feature>
<feature type="domain" description="Fibronectin type-III" evidence="20">
    <location>
        <begin position="690"/>
        <end position="792"/>
    </location>
</feature>
<evidence type="ECO:0000256" key="13">
    <source>
        <dbReference type="PROSITE-ProRule" id="PRU00196"/>
    </source>
</evidence>
<dbReference type="InterPro" id="IPR005533">
    <property type="entry name" value="AMOP_dom"/>
</dbReference>
<dbReference type="PROSITE" id="PS00022">
    <property type="entry name" value="EGF_1"/>
    <property type="match status" value="1"/>
</dbReference>
<evidence type="ECO:0000259" key="22">
    <source>
        <dbReference type="PROSITE" id="PS51220"/>
    </source>
</evidence>
<dbReference type="PANTHER" id="PTHR13802:SF52">
    <property type="entry name" value="MUCIN-4"/>
    <property type="match status" value="1"/>
</dbReference>
<dbReference type="SMART" id="SM00539">
    <property type="entry name" value="NIDO"/>
    <property type="match status" value="1"/>
</dbReference>
<dbReference type="InterPro" id="IPR001190">
    <property type="entry name" value="SRCR"/>
</dbReference>
<dbReference type="Gene3D" id="2.10.25.10">
    <property type="entry name" value="Laminin"/>
    <property type="match status" value="6"/>
</dbReference>
<dbReference type="InterPro" id="IPR000742">
    <property type="entry name" value="EGF"/>
</dbReference>
<dbReference type="CDD" id="cd00054">
    <property type="entry name" value="EGF_CA"/>
    <property type="match status" value="4"/>
</dbReference>
<dbReference type="Gene3D" id="3.10.250.10">
    <property type="entry name" value="SRCR-like domain"/>
    <property type="match status" value="1"/>
</dbReference>
<dbReference type="Pfam" id="PF12662">
    <property type="entry name" value="cEGF"/>
    <property type="match status" value="1"/>
</dbReference>
<keyword evidence="4 12" id="KW-0245">EGF-like domain</keyword>
<feature type="domain" description="Fibronectin type-III" evidence="20">
    <location>
        <begin position="1024"/>
        <end position="1125"/>
    </location>
</feature>
<feature type="transmembrane region" description="Helical" evidence="15">
    <location>
        <begin position="3896"/>
        <end position="3919"/>
    </location>
</feature>
<dbReference type="FunFam" id="3.10.250.10:FF:000016">
    <property type="entry name" value="Scavenger receptor cysteine-rich protein type 12"/>
    <property type="match status" value="1"/>
</dbReference>
<keyword evidence="9 15" id="KW-0472">Membrane</keyword>
<keyword evidence="7" id="KW-0677">Repeat</keyword>
<dbReference type="Pfam" id="PF07645">
    <property type="entry name" value="EGF_CA"/>
    <property type="match status" value="2"/>
</dbReference>
<comment type="caution">
    <text evidence="12">Lacks conserved residue(s) required for the propagation of feature annotation.</text>
</comment>
<dbReference type="GO" id="GO:0005576">
    <property type="term" value="C:extracellular region"/>
    <property type="evidence" value="ECO:0007669"/>
    <property type="project" value="UniProtKB-SubCell"/>
</dbReference>
<evidence type="ECO:0000259" key="20">
    <source>
        <dbReference type="PROSITE" id="PS50853"/>
    </source>
</evidence>
<gene>
    <name evidence="24" type="ORF">PMEA_00013260</name>
</gene>
<feature type="domain" description="NIDO" evidence="22">
    <location>
        <begin position="2740"/>
        <end position="2913"/>
    </location>
</feature>
<dbReference type="SMART" id="SM00060">
    <property type="entry name" value="FN3"/>
    <property type="match status" value="12"/>
</dbReference>
<dbReference type="SUPFAM" id="SSF56487">
    <property type="entry name" value="SRCR-like"/>
    <property type="match status" value="1"/>
</dbReference>
<evidence type="ECO:0000313" key="24">
    <source>
        <dbReference type="EMBL" id="CAH3128063.1"/>
    </source>
</evidence>
<evidence type="ECO:0000256" key="2">
    <source>
        <dbReference type="ARBA" id="ARBA00004613"/>
    </source>
</evidence>
<organism evidence="24 25">
    <name type="scientific">Pocillopora meandrina</name>
    <dbReference type="NCBI Taxonomy" id="46732"/>
    <lineage>
        <taxon>Eukaryota</taxon>
        <taxon>Metazoa</taxon>
        <taxon>Cnidaria</taxon>
        <taxon>Anthozoa</taxon>
        <taxon>Hexacorallia</taxon>
        <taxon>Scleractinia</taxon>
        <taxon>Astrocoeniina</taxon>
        <taxon>Pocilloporidae</taxon>
        <taxon>Pocillopora</taxon>
    </lineage>
</organism>
<feature type="domain" description="Fibronectin type-III" evidence="20">
    <location>
        <begin position="358"/>
        <end position="462"/>
    </location>
</feature>
<evidence type="ECO:0000256" key="4">
    <source>
        <dbReference type="ARBA" id="ARBA00022536"/>
    </source>
</evidence>
<dbReference type="SMART" id="SM00723">
    <property type="entry name" value="AMOP"/>
    <property type="match status" value="1"/>
</dbReference>
<dbReference type="FunFam" id="2.10.25.10:FF:000038">
    <property type="entry name" value="Fibrillin 2"/>
    <property type="match status" value="1"/>
</dbReference>
<evidence type="ECO:0000259" key="18">
    <source>
        <dbReference type="PROSITE" id="PS50026"/>
    </source>
</evidence>
<evidence type="ECO:0000259" key="23">
    <source>
        <dbReference type="PROSITE" id="PS51233"/>
    </source>
</evidence>
<feature type="domain" description="Fibronectin type-III" evidence="20">
    <location>
        <begin position="2003"/>
        <end position="2105"/>
    </location>
</feature>
<feature type="domain" description="Fibronectin type-III" evidence="20">
    <location>
        <begin position="2323"/>
        <end position="2430"/>
    </location>
</feature>
<dbReference type="FunFam" id="2.10.25.10:FF:000014">
    <property type="entry name" value="Latent-transforming growth factor beta-binding protein 3"/>
    <property type="match status" value="1"/>
</dbReference>
<dbReference type="Pfam" id="PF00041">
    <property type="entry name" value="fn3"/>
    <property type="match status" value="6"/>
</dbReference>
<feature type="domain" description="Fibronectin type-III" evidence="20">
    <location>
        <begin position="1669"/>
        <end position="1768"/>
    </location>
</feature>
<feature type="domain" description="AMOP" evidence="21">
    <location>
        <begin position="2915"/>
        <end position="3047"/>
    </location>
</feature>
<dbReference type="Pfam" id="PF00094">
    <property type="entry name" value="VWD"/>
    <property type="match status" value="1"/>
</dbReference>
<dbReference type="InterPro" id="IPR036772">
    <property type="entry name" value="SRCR-like_dom_sf"/>
</dbReference>
<dbReference type="CDD" id="cd00063">
    <property type="entry name" value="FN3"/>
    <property type="match status" value="9"/>
</dbReference>
<evidence type="ECO:0000256" key="14">
    <source>
        <dbReference type="SAM" id="MobiDB-lite"/>
    </source>
</evidence>
<dbReference type="InterPro" id="IPR051495">
    <property type="entry name" value="Epithelial_Barrier/Signaling"/>
</dbReference>
<feature type="domain" description="Fibronectin type-III" evidence="20">
    <location>
        <begin position="2224"/>
        <end position="2322"/>
    </location>
</feature>
<dbReference type="SUPFAM" id="SSF57184">
    <property type="entry name" value="Growth factor receptor domain"/>
    <property type="match status" value="1"/>
</dbReference>
<protein>
    <submittedName>
        <fullName evidence="24">Uncharacterized protein</fullName>
    </submittedName>
</protein>
<evidence type="ECO:0000259" key="21">
    <source>
        <dbReference type="PROSITE" id="PS50856"/>
    </source>
</evidence>
<dbReference type="PROSITE" id="PS50856">
    <property type="entry name" value="AMOP"/>
    <property type="match status" value="1"/>
</dbReference>
<evidence type="ECO:0000256" key="16">
    <source>
        <dbReference type="SAM" id="SignalP"/>
    </source>
</evidence>
<dbReference type="Pfam" id="PF14670">
    <property type="entry name" value="FXa_inhibition"/>
    <property type="match status" value="1"/>
</dbReference>
<keyword evidence="3" id="KW-0964">Secreted</keyword>
<dbReference type="InterPro" id="IPR013783">
    <property type="entry name" value="Ig-like_fold"/>
</dbReference>
<dbReference type="PROSITE" id="PS51233">
    <property type="entry name" value="VWFD"/>
    <property type="match status" value="1"/>
</dbReference>
<dbReference type="SUPFAM" id="SSF49265">
    <property type="entry name" value="Fibronectin type III"/>
    <property type="match status" value="8"/>
</dbReference>
<evidence type="ECO:0000256" key="3">
    <source>
        <dbReference type="ARBA" id="ARBA00022525"/>
    </source>
</evidence>
<dbReference type="Pfam" id="PF00530">
    <property type="entry name" value="SRCR"/>
    <property type="match status" value="1"/>
</dbReference>
<keyword evidence="11" id="KW-0325">Glycoprotein</keyword>
<dbReference type="EMBL" id="CALNXJ010000023">
    <property type="protein sequence ID" value="CAH3128063.1"/>
    <property type="molecule type" value="Genomic_DNA"/>
</dbReference>
<dbReference type="Pfam" id="PF06119">
    <property type="entry name" value="NIDO"/>
    <property type="match status" value="1"/>
</dbReference>
<dbReference type="Gene3D" id="2.60.40.10">
    <property type="entry name" value="Immunoglobulins"/>
    <property type="match status" value="11"/>
</dbReference>
<comment type="caution">
    <text evidence="24">The sequence shown here is derived from an EMBL/GenBank/DDBJ whole genome shotgun (WGS) entry which is preliminary data.</text>
</comment>
<evidence type="ECO:0000256" key="1">
    <source>
        <dbReference type="ARBA" id="ARBA00004167"/>
    </source>
</evidence>
<feature type="domain" description="EGF-like" evidence="18">
    <location>
        <begin position="3513"/>
        <end position="3553"/>
    </location>
</feature>
<dbReference type="SMART" id="SM00181">
    <property type="entry name" value="EGF"/>
    <property type="match status" value="7"/>
</dbReference>
<dbReference type="Pfam" id="PF23263">
    <property type="entry name" value="C8-3_MUC4"/>
    <property type="match status" value="1"/>
</dbReference>
<feature type="region of interest" description="Disordered" evidence="14">
    <location>
        <begin position="3723"/>
        <end position="3743"/>
    </location>
</feature>
<dbReference type="CDD" id="cd00041">
    <property type="entry name" value="CUB"/>
    <property type="match status" value="4"/>
</dbReference>
<name>A0AAU9WVX1_9CNID</name>
<feature type="domain" description="SRCR" evidence="19">
    <location>
        <begin position="35"/>
        <end position="135"/>
    </location>
</feature>
<feature type="domain" description="CUB" evidence="17">
    <location>
        <begin position="2428"/>
        <end position="2549"/>
    </location>
</feature>
<evidence type="ECO:0000256" key="15">
    <source>
        <dbReference type="SAM" id="Phobius"/>
    </source>
</evidence>
<evidence type="ECO:0000256" key="8">
    <source>
        <dbReference type="ARBA" id="ARBA00022989"/>
    </source>
</evidence>
<dbReference type="FunFam" id="2.10.25.10:FF:000240">
    <property type="entry name" value="Vitamin K-dependent protein S"/>
    <property type="match status" value="1"/>
</dbReference>
<dbReference type="PROSITE" id="PS00010">
    <property type="entry name" value="ASX_HYDROXYL"/>
    <property type="match status" value="3"/>
</dbReference>
<dbReference type="InterPro" id="IPR003886">
    <property type="entry name" value="NIDO_dom"/>
</dbReference>
<feature type="domain" description="Fibronectin type-III" evidence="20">
    <location>
        <begin position="262"/>
        <end position="356"/>
    </location>
</feature>
<keyword evidence="6 16" id="KW-0732">Signal</keyword>
<evidence type="ECO:0000256" key="6">
    <source>
        <dbReference type="ARBA" id="ARBA00022729"/>
    </source>
</evidence>
<comment type="subcellular location">
    <subcellularLocation>
        <location evidence="1">Membrane</location>
        <topology evidence="1">Single-pass membrane protein</topology>
    </subcellularLocation>
    <subcellularLocation>
        <location evidence="2">Secreted</location>
    </subcellularLocation>
</comment>
<dbReference type="InterPro" id="IPR001881">
    <property type="entry name" value="EGF-like_Ca-bd_dom"/>
</dbReference>
<dbReference type="PROSITE" id="PS50287">
    <property type="entry name" value="SRCR_2"/>
    <property type="match status" value="1"/>
</dbReference>
<dbReference type="PROSITE" id="PS50853">
    <property type="entry name" value="FN3"/>
    <property type="match status" value="10"/>
</dbReference>
<evidence type="ECO:0000256" key="9">
    <source>
        <dbReference type="ARBA" id="ARBA00023136"/>
    </source>
</evidence>
<feature type="domain" description="EGF-like" evidence="18">
    <location>
        <begin position="3677"/>
        <end position="3717"/>
    </location>
</feature>
<dbReference type="InterPro" id="IPR058390">
    <property type="entry name" value="DUF8077"/>
</dbReference>
<dbReference type="SMART" id="SM00179">
    <property type="entry name" value="EGF_CA"/>
    <property type="match status" value="6"/>
</dbReference>
<dbReference type="Pfam" id="PF00431">
    <property type="entry name" value="CUB"/>
    <property type="match status" value="4"/>
</dbReference>
<evidence type="ECO:0000256" key="7">
    <source>
        <dbReference type="ARBA" id="ARBA00022737"/>
    </source>
</evidence>
<dbReference type="InterPro" id="IPR001846">
    <property type="entry name" value="VWF_type-D"/>
</dbReference>
<dbReference type="InterPro" id="IPR018097">
    <property type="entry name" value="EGF_Ca-bd_CS"/>
</dbReference>
<dbReference type="PANTHER" id="PTHR13802">
    <property type="entry name" value="MUCIN 4-RELATED"/>
    <property type="match status" value="1"/>
</dbReference>
<keyword evidence="5 15" id="KW-0812">Transmembrane</keyword>
<dbReference type="InterPro" id="IPR000152">
    <property type="entry name" value="EGF-type_Asp/Asn_hydroxyl_site"/>
</dbReference>
<evidence type="ECO:0000259" key="19">
    <source>
        <dbReference type="PROSITE" id="PS50287"/>
    </source>
</evidence>
<dbReference type="InterPro" id="IPR049883">
    <property type="entry name" value="NOTCH1_EGF-like"/>
</dbReference>
<keyword evidence="8 15" id="KW-1133">Transmembrane helix</keyword>
<keyword evidence="10 13" id="KW-1015">Disulfide bond</keyword>
<dbReference type="InterPro" id="IPR056619">
    <property type="entry name" value="C8-3_MUC4"/>
</dbReference>
<evidence type="ECO:0000259" key="17">
    <source>
        <dbReference type="PROSITE" id="PS01180"/>
    </source>
</evidence>
<sequence>MIFTCLQQLLIYLILFWPQMTVINSVEASLTEGDLRLVDGGSDNQGRIEIYFNETWWRLCKRHFNHQAFTSVCRTLGLPDPESRFYDSDFGTGNYSYLPREFQCDSEDTPLLDCRHEEYYDSHCDEDATVGVSCGELAYAQCDGGSNRTDLSGSLHFMKGSKPQERRCEWIIGDERDPKGDHVIINTYVKRGAKCGTQLNIQMFPDQHYDHVIMCRETTTQIIEYDAPKVFVTIDQQLVDNVSFDGAYVFLQGSYESAPQVSGWDVSVINITEDSFQIEWTALTSEIDQSVEVYVVIVASTTRHDVVNGRIVTSSTSSLWLHGLIPYHEYNISVVAVDVLGQPHKSNEIIKSTHESVPMSGPHIHDSYPDEMGCVKVEWDPISEYERGGQILGYTLSYIATCFENDPEHDGHEGNVTVDASIFNISLCNLRPGLKYRLELEGFTSKGNGPPTHRDTYASCGGIGTLTKLNGLIESPNAPCSYGEEQDCHWSIQPNSSSPIETIWMWFEGFYLAYDDYGDRNCGQNDAVAFSTTDISFDVLVCRHGGMDNKFVIVSLSSHLDVAFHTRLMRGSQGFTASYEAVDSKFTVTQLSSWNVIVQQHGSSARLDWFAFPLGNPIQDLYMAFKQADEDIIVLIPTATHNSGDDIDFLLMPGRQYIIQMIAFVGGIGDDIYSSNNVSITTEEGAPSRAPENVHVKLLDHNGVEVTWDPLEAKYANGKLLGYKVQIREWKSHYEWWYDDGDMGDVIRVNSTDTHLTLESLDGGRKYQIAVAAFTVDDGPKSDWETVLIGCGGTFHGYFGAFNLTQWSWAGLDCSWRINNPGLTNPVMIISAQYVELKSCESSSKIFGSDGNELWSYDGCHYETVKGDIVEVPFDGSDFLTLKLHTEYGGSQVISEFVLLEQGKALYSAASFQPPWNVTASNTEVGSVIFDMSRFPKDKGASFFIISLNSTEENPGCRGHHGNDDKQPPVYLHMVNSSNSVKEVFGLPVSGSFTVVVYLVGKNDEIYKSEQFLMETMEGVPSEGPAYTWYKVLSASSAIIEWSEIYPEYHNGKLLGYNITYFPECFKENFHSQHVEQLTVDLSFRSHTITGLQPGTKYRVYIAGFTAGGVGEHRDIEFFTPCGDPRELTEVNGTFYSPNYPCRFRGPQYCRWTIKPSGPTKVIWITIVNFRLDRHEYCNKNTWLSVTAGRYNNDTLLCGHMDFFDLIISNDEAEIGFYAREYNVGDAFRAWYKALEYDIPETHEPSWSLRVNHTDSTTAQISFDDFIHHDKQVKSFFVRVTEAHKRVSILVPFPHYERNPRVENLSPNRRYFIQIMAFAEDGIYTSENVSMTTGEGAPSMSPLNVRADSLSENSIRVIFDPIPPSHHNGPLQGYNVYYRNRDHYYDHEGKKITIGASERQVIIDGLETMKKYEISMTAFNNMEGPRSEEIEVIPGCGGVINQTAAVISLYNTDWDTNHCKWRIYDNGVSNAVLLLSVQYLRLDYCGYEYAKVYSEDGVILNHEECSTVRGEVHEIPFSDLDVIHAEVLIKSMDSKVFTELAILKGGLHSAKPTQVTWNINGNEGNSFISLDWSGSPGNHDINFFAIFLNQTELSPYVKDDDHYYHYYNNENKLVRFLKIVNSSKTFVNITDLPIAAKFVATVYMIDKNNEIYKSEKLMISTEEGVPLRFPYPHDWSTNSDNHSVSFRLSSIERRYRGGEVLGYRIMYGPCCDPKNLETMDVDADTRRVTLENLTDSLTYAVYIGGYTSKGMGVMGSFGATFCGDDMEADAGQIMSPNYPGTPYIGHDQRDENPKCYWNIAPKSNVSGIFLTVRHFFLGHKYEGNRCYGQLRMYFPGISENDENHATDLCGHIPENLTMLVIDKVLNLTASGFGYQRYAEEYRNGTKFLIDYEAVKGEITTVTGEVIESWSGLQMDVGETFVIVSWPEPPGSFISLSSVNYYQVLVGGWSDRIYVPQNVTAEEKTLKYEWLFPWTNYTLKVITVLKDGRRGCTDWIKFRTTGVPPSNPFIDKVEVIDYSTIWVKWHRVDERYSHGTIRGYRVHITQANNYDCSQGFYDSVTVGPEETETTLTGLPAGTEFFVWVTAFTSIGEGHQRHERWVKTKCGAPMYERNGLIRSRVFPLRITYGDCLWDIHPKNKSVLLHFEHLNLPESDGCRDFYAAVGDSSGVEPELICGAREPFDVLVQAKKVLLLSHAEHEIHGDRIGFQLHYMTLNHSVSEAERKASWVITASNVASSTAEITWSHYSAGAGETLVLYAIVCTPTLHEAGPSITTVVKDIDNSTAKRLQPYTDYTAQVIALVKSEVGEMSFKGSEEVSFTTKEGVPSEPPGDVEASSDDGAIILTWKHIPSDHIHGVLVGYRIYYRLYDSHMDDHELDLDQFSFIDVDHTAFEARIGNLTNFETYELMVAGFTAAGVGAFSERTHSRPGCQTSIRSDMRVISSPGYPNTYPNDAECFWIFEKEMLVFDVVVVIEDFHTEEPDGGANCTNWITDFIGLFNLEPLRVAAGPFCGLHSPFALAAKSYQHRPALLYFRSNNGLAFKGFTSTYFAITDSPKITASIGATESFEVKMTWEPSEDEGNIEEYYVLYKPVKEKEIWRFKKTVTLSATLVLLQPLTDYEVRVVGYTDRGEVYASRIYRFTTKDLDDDGEPTKAPEPAPIHRMYPYGVDAGDSIITFPSRTSCFRIGREKFDTGGIPLYDRRHRKLHICPNGAIQFERDGFNEQSYNFGQRPWLRYVSMVAPYWAPTNLESFISGPSKVFYHLYYAGQADSIAILENATSDVLSKFGGKLPQGKTFNASWMLVVTWKDIRHKVLHNINKNLHNTFQALLITDGIFSFAMFNYPHNGIQYSVPITREYYEYFANYKPLPVIGWNAGDRDNNYFNHPRSGTIQAEAIDNLVGNAEIPGRWIFRLENSNGEEDSDLKCLLWYAKERRYVFGYSREPDPCPCTGVQGYFDDRYEWVEADFPFSYCFYTKFPRQGSGRKCCYYTTLEKLAALIIGFPGGGSLHRYHSLNTSLKEQHQASDLYGFRHCCLEAKNPFLCNRYYELRPSEGCDGYEPPVWSWLWGDPHIVTLDGQNYTFNGLGEYTMMELQDGSFQLQARTKLSKGGGTATIFVAAVAKEKDTSAVQVNLKDEGGLEVFVNGVVFQNYTTLTNISINLDGSVSVSRPENNSFLVAFPSGISVTITEVQGSLSIVFAAPTNFKGQTKGLLGTWNDNVEDDFLRPDNTTLPSNSTGRQIHFDFGLKWQVSSNTSLFTYKPGENTSSFVNESFVPIFLDEPIQFASDELKLQAEAVCGGDANCLFDIASTGDVAVGASTKQVAVQLESESQDLQNFPPKILVGPTELNITVNTTTNVTIVAQDPNNDTMTFSVSGTLPKGHTTSTTDSSMSLVWEVTTDKIDIQFIVADATTSTVLQPAINVCACQNQGVCTPVEEDDAENSADSSENKFSILSCTCQNGYAGTLCDADLDACEENFQPCYPGVTCNDLPAPANKTGFKCDPCPNGYSGDGLECSDVDECAKNTDGCSDTCINTPGSFVCECKAGYSLGIDKKTCADINECSPVGDCMHICENTLGSYNCKCNVDFKVDPDDSKKCIPVNPCEGNHGCQHVCFQSNGQDKCSCNPGYELNEDGKTCSDVDECSSRDNNRCSQSCKNTVGSYECSCVAGFKLDSDGYACNDIDECMEFTFNCDPSQKCENTPGSYKCVCDEGLYWIDNMCKGLEKGEAPPPPLPASTPRAPSDEEKSESVNVEVAFNISMWNAEVEEKFKTTLAEAATKHCATKDDCTDKKTSSRRQRAASYVTFTENQVHFLPGYPKQISVVPLLASLAFYVQFPPGSSVPVIKKDVLANIVQGSLVELSSSINANISSVQILFADTTTVTTPMTTATPTEKDRSKMHAIIGGCVAATLLLILVIIATAWYCKKIKKNGIAKQRVDREQSISRKISGMEMAAVNGAYMMSPGSLPPGSMEQH</sequence>
<dbReference type="FunFam" id="2.60.40.10:FF:000028">
    <property type="entry name" value="Neuronal cell adhesion molecule"/>
    <property type="match status" value="1"/>
</dbReference>
<dbReference type="GO" id="GO:0005509">
    <property type="term" value="F:calcium ion binding"/>
    <property type="evidence" value="ECO:0007669"/>
    <property type="project" value="InterPro"/>
</dbReference>
<dbReference type="PROSITE" id="PS01180">
    <property type="entry name" value="CUB"/>
    <property type="match status" value="5"/>
</dbReference>
<feature type="disulfide bond" evidence="13">
    <location>
        <begin position="73"/>
        <end position="134"/>
    </location>
</feature>
<dbReference type="Pfam" id="PF26284">
    <property type="entry name" value="DUF8077"/>
    <property type="match status" value="1"/>
</dbReference>
<evidence type="ECO:0000256" key="10">
    <source>
        <dbReference type="ARBA" id="ARBA00023157"/>
    </source>
</evidence>
<dbReference type="SMART" id="SM00216">
    <property type="entry name" value="VWD"/>
    <property type="match status" value="1"/>
</dbReference>
<feature type="domain" description="VWFD" evidence="23">
    <location>
        <begin position="3059"/>
        <end position="3253"/>
    </location>
</feature>
<feature type="domain" description="Fibronectin type-III" evidence="20">
    <location>
        <begin position="2553"/>
        <end position="2643"/>
    </location>
</feature>